<proteinExistence type="predicted"/>
<feature type="compositionally biased region" description="Basic and acidic residues" evidence="1">
    <location>
        <begin position="1"/>
        <end position="16"/>
    </location>
</feature>
<dbReference type="EMBL" id="MT145097">
    <property type="protein sequence ID" value="QJI03544.1"/>
    <property type="molecule type" value="Genomic_DNA"/>
</dbReference>
<reference evidence="2" key="1">
    <citation type="submission" date="2020-03" db="EMBL/GenBank/DDBJ databases">
        <title>The deep terrestrial virosphere.</title>
        <authorList>
            <person name="Holmfeldt K."/>
            <person name="Nilsson E."/>
            <person name="Simone D."/>
            <person name="Lopez-Fernandez M."/>
            <person name="Wu X."/>
            <person name="de Brujin I."/>
            <person name="Lundin D."/>
            <person name="Andersson A."/>
            <person name="Bertilsson S."/>
            <person name="Dopson M."/>
        </authorList>
    </citation>
    <scope>NUCLEOTIDE SEQUENCE</scope>
    <source>
        <strain evidence="2">TM448A03057</strain>
        <strain evidence="3">TM448B04657</strain>
    </source>
</reference>
<dbReference type="EMBL" id="MT144375">
    <property type="protein sequence ID" value="QJA52881.1"/>
    <property type="molecule type" value="Genomic_DNA"/>
</dbReference>
<evidence type="ECO:0000313" key="3">
    <source>
        <dbReference type="EMBL" id="QJI03544.1"/>
    </source>
</evidence>
<sequence>MTNEELDRLEKREREASPAPWKYDEEENFGENWLLGSFGFWERWPDDPKRAELGMAILTTDRIRCSNMVSDICDARADAELCADVRNALPALIAQARRWAASEVAWSNMAESKAGSTSIPLATLELLVRHYSANPQSNAEELAAFTQARQALALRAALEAFVLAYENPGGAYDVSDAYEAAVKVLGELGK</sequence>
<protein>
    <submittedName>
        <fullName evidence="2">Uncharacterized protein</fullName>
    </submittedName>
</protein>
<evidence type="ECO:0000256" key="1">
    <source>
        <dbReference type="SAM" id="MobiDB-lite"/>
    </source>
</evidence>
<gene>
    <name evidence="2" type="ORF">TM448A03057_0012</name>
    <name evidence="3" type="ORF">TM448B04657_0007</name>
</gene>
<evidence type="ECO:0000313" key="2">
    <source>
        <dbReference type="EMBL" id="QJA52881.1"/>
    </source>
</evidence>
<dbReference type="AlphaFoldDB" id="A0A6H1ZZQ2"/>
<name>A0A6H1ZZQ2_9ZZZZ</name>
<organism evidence="2">
    <name type="scientific">viral metagenome</name>
    <dbReference type="NCBI Taxonomy" id="1070528"/>
    <lineage>
        <taxon>unclassified sequences</taxon>
        <taxon>metagenomes</taxon>
        <taxon>organismal metagenomes</taxon>
    </lineage>
</organism>
<feature type="region of interest" description="Disordered" evidence="1">
    <location>
        <begin position="1"/>
        <end position="21"/>
    </location>
</feature>
<accession>A0A6H1ZZQ2</accession>